<dbReference type="RefSeq" id="WP_285608254.1">
    <property type="nucleotide sequence ID" value="NZ_BSDC01000002.1"/>
</dbReference>
<keyword evidence="3" id="KW-1185">Reference proteome</keyword>
<protein>
    <submittedName>
        <fullName evidence="2">Fumarylacetoacetase</fullName>
    </submittedName>
</protein>
<dbReference type="InterPro" id="IPR011234">
    <property type="entry name" value="Fumarylacetoacetase-like_C"/>
</dbReference>
<dbReference type="PANTHER" id="PTHR43211:SF1">
    <property type="entry name" value="BLL6422 PROTEIN"/>
    <property type="match status" value="1"/>
</dbReference>
<dbReference type="SUPFAM" id="SSF56529">
    <property type="entry name" value="FAH"/>
    <property type="match status" value="1"/>
</dbReference>
<organism evidence="2 3">
    <name type="scientific">Geothrix edaphica</name>
    <dbReference type="NCBI Taxonomy" id="2927976"/>
    <lineage>
        <taxon>Bacteria</taxon>
        <taxon>Pseudomonadati</taxon>
        <taxon>Acidobacteriota</taxon>
        <taxon>Holophagae</taxon>
        <taxon>Holophagales</taxon>
        <taxon>Holophagaceae</taxon>
        <taxon>Geothrix</taxon>
    </lineage>
</organism>
<dbReference type="EMBL" id="BSDC01000002">
    <property type="protein sequence ID" value="GLH67250.1"/>
    <property type="molecule type" value="Genomic_DNA"/>
</dbReference>
<evidence type="ECO:0000313" key="2">
    <source>
        <dbReference type="EMBL" id="GLH67250.1"/>
    </source>
</evidence>
<dbReference type="Proteomes" id="UP001165044">
    <property type="component" value="Unassembled WGS sequence"/>
</dbReference>
<evidence type="ECO:0000259" key="1">
    <source>
        <dbReference type="Pfam" id="PF01557"/>
    </source>
</evidence>
<dbReference type="PANTHER" id="PTHR43211">
    <property type="entry name" value="FUMARYLACETOACETATE HYDROLASE"/>
    <property type="match status" value="1"/>
</dbReference>
<sequence>MKLVTFLKADAEKTGAVMADGRILDFAAAEPRLAVDMLTLIRRQDELLPLARALAAAPPAQALVDPGTVRLLAPVPRPVSMRDGYAFRQHVATARRNRGLEMIPEFDLFPVTYFTNHLAVTGPGKVLVQDHHLVRLDFELEVAIVTGRPLRNATLEEADAAIFGYMVMNDWSARMLQMEEMKLSLGPCKGKDFATSLGPWLVTKDELNLERTAAGELLHARMTCDVNGHRLSDGNADSMNWTFAQILQRSSYGIQMQAGEVVGSGTVGTGCLLELNGSKVTDNLWLKAGDEVVLEVEGLGRLVNTVTHAPERLVDVPASLVGGTLPDLYAGTPSGEAGD</sequence>
<gene>
    <name evidence="2" type="ORF">GETHED_16140</name>
</gene>
<reference evidence="2" key="1">
    <citation type="journal article" date="2023" name="Antonie Van Leeuwenhoek">
        <title>Mesoterricola silvestris gen. nov., sp. nov., Mesoterricola sediminis sp. nov., Geothrix oryzae sp. nov., Geothrix edaphica sp. nov., Geothrix rubra sp. nov., and Geothrix limicola sp. nov., six novel members of Acidobacteriota isolated from soils.</title>
        <authorList>
            <person name="Itoh H."/>
            <person name="Sugisawa Y."/>
            <person name="Mise K."/>
            <person name="Xu Z."/>
            <person name="Kuniyasu M."/>
            <person name="Ushijima N."/>
            <person name="Kawano K."/>
            <person name="Kobayashi E."/>
            <person name="Shiratori Y."/>
            <person name="Masuda Y."/>
            <person name="Senoo K."/>
        </authorList>
    </citation>
    <scope>NUCLEOTIDE SEQUENCE</scope>
    <source>
        <strain evidence="2">Red802</strain>
    </source>
</reference>
<name>A0ABQ5PYU4_9BACT</name>
<dbReference type="Pfam" id="PF01557">
    <property type="entry name" value="FAA_hydrolase"/>
    <property type="match status" value="1"/>
</dbReference>
<accession>A0ABQ5PYU4</accession>
<feature type="domain" description="Fumarylacetoacetase-like C-terminal" evidence="1">
    <location>
        <begin position="82"/>
        <end position="306"/>
    </location>
</feature>
<comment type="caution">
    <text evidence="2">The sequence shown here is derived from an EMBL/GenBank/DDBJ whole genome shotgun (WGS) entry which is preliminary data.</text>
</comment>
<dbReference type="Gene3D" id="3.90.850.10">
    <property type="entry name" value="Fumarylacetoacetase-like, C-terminal domain"/>
    <property type="match status" value="1"/>
</dbReference>
<dbReference type="InterPro" id="IPR036663">
    <property type="entry name" value="Fumarylacetoacetase_C_sf"/>
</dbReference>
<proteinExistence type="predicted"/>
<evidence type="ECO:0000313" key="3">
    <source>
        <dbReference type="Proteomes" id="UP001165044"/>
    </source>
</evidence>